<keyword evidence="2" id="KW-1185">Reference proteome</keyword>
<accession>L8JJN0</accession>
<dbReference type="EMBL" id="AMZN01000084">
    <property type="protein sequence ID" value="ELR69116.1"/>
    <property type="molecule type" value="Genomic_DNA"/>
</dbReference>
<dbReference type="AlphaFoldDB" id="L8JJN0"/>
<reference evidence="1 2" key="1">
    <citation type="submission" date="2012-12" db="EMBL/GenBank/DDBJ databases">
        <title>Genome assembly of Fulvivirga imtechensis AK7.</title>
        <authorList>
            <person name="Nupur N."/>
            <person name="Khatri I."/>
            <person name="Kumar R."/>
            <person name="Subramanian S."/>
            <person name="Pinnaka A."/>
        </authorList>
    </citation>
    <scope>NUCLEOTIDE SEQUENCE [LARGE SCALE GENOMIC DNA]</scope>
    <source>
        <strain evidence="1 2">AK7</strain>
    </source>
</reference>
<comment type="caution">
    <text evidence="1">The sequence shown here is derived from an EMBL/GenBank/DDBJ whole genome shotgun (WGS) entry which is preliminary data.</text>
</comment>
<sequence>MSNVRSLTDIDHIFCMPGDGIFVKVKMGTGLFETNLNNTTCFENN</sequence>
<protein>
    <submittedName>
        <fullName evidence="1">Uncharacterized protein</fullName>
    </submittedName>
</protein>
<dbReference type="Proteomes" id="UP000011135">
    <property type="component" value="Unassembled WGS sequence"/>
</dbReference>
<organism evidence="1 2">
    <name type="scientific">Fulvivirga imtechensis AK7</name>
    <dbReference type="NCBI Taxonomy" id="1237149"/>
    <lineage>
        <taxon>Bacteria</taxon>
        <taxon>Pseudomonadati</taxon>
        <taxon>Bacteroidota</taxon>
        <taxon>Cytophagia</taxon>
        <taxon>Cytophagales</taxon>
        <taxon>Fulvivirgaceae</taxon>
        <taxon>Fulvivirga</taxon>
    </lineage>
</organism>
<evidence type="ECO:0000313" key="1">
    <source>
        <dbReference type="EMBL" id="ELR69116.1"/>
    </source>
</evidence>
<name>L8JJN0_9BACT</name>
<evidence type="ECO:0000313" key="2">
    <source>
        <dbReference type="Proteomes" id="UP000011135"/>
    </source>
</evidence>
<gene>
    <name evidence="1" type="ORF">C900_05505</name>
</gene>
<dbReference type="STRING" id="1237149.C900_05505"/>
<proteinExistence type="predicted"/>